<proteinExistence type="predicted"/>
<dbReference type="Gene3D" id="3.40.50.150">
    <property type="entry name" value="Vaccinia Virus protein VP39"/>
    <property type="match status" value="1"/>
</dbReference>
<dbReference type="GeneID" id="86822380"/>
<keyword evidence="3" id="KW-1185">Reference proteome</keyword>
<dbReference type="AlphaFoldDB" id="C0CQE0"/>
<evidence type="ECO:0000256" key="1">
    <source>
        <dbReference type="SAM" id="Coils"/>
    </source>
</evidence>
<protein>
    <submittedName>
        <fullName evidence="2">Uncharacterized protein</fullName>
    </submittedName>
</protein>
<dbReference type="RefSeq" id="WP_005951009.1">
    <property type="nucleotide sequence ID" value="NZ_CP136423.1"/>
</dbReference>
<dbReference type="InterPro" id="IPR006901">
    <property type="entry name" value="TrmK"/>
</dbReference>
<reference evidence="2 3" key="1">
    <citation type="submission" date="2009-01" db="EMBL/GenBank/DDBJ databases">
        <authorList>
            <person name="Fulton L."/>
            <person name="Clifton S."/>
            <person name="Fulton B."/>
            <person name="Xu J."/>
            <person name="Minx P."/>
            <person name="Pepin K.H."/>
            <person name="Johnson M."/>
            <person name="Bhonagiri V."/>
            <person name="Nash W.E."/>
            <person name="Mardis E.R."/>
            <person name="Wilson R.K."/>
        </authorList>
    </citation>
    <scope>NUCLEOTIDE SEQUENCE [LARGE SCALE GENOMIC DNA]</scope>
    <source>
        <strain evidence="3">DSM 10507 / JCM 14656 / S5a33</strain>
    </source>
</reference>
<dbReference type="PIRSF" id="PIRSF018637">
    <property type="entry name" value="TrmK"/>
    <property type="match status" value="1"/>
</dbReference>
<feature type="coiled-coil region" evidence="1">
    <location>
        <begin position="186"/>
        <end position="235"/>
    </location>
</feature>
<dbReference type="InterPro" id="IPR029063">
    <property type="entry name" value="SAM-dependent_MTases_sf"/>
</dbReference>
<dbReference type="Pfam" id="PF12847">
    <property type="entry name" value="Methyltransf_18"/>
    <property type="match status" value="1"/>
</dbReference>
<dbReference type="Proteomes" id="UP000003100">
    <property type="component" value="Unassembled WGS sequence"/>
</dbReference>
<dbReference type="SUPFAM" id="SSF53335">
    <property type="entry name" value="S-adenosyl-L-methionine-dependent methyltransferases"/>
    <property type="match status" value="1"/>
</dbReference>
<keyword evidence="1" id="KW-0175">Coiled coil</keyword>
<accession>C0CQE0</accession>
<name>C0CQE0_BLAHS</name>
<organism evidence="2 3">
    <name type="scientific">Blautia hydrogenotrophica (strain DSM 10507 / JCM 14656 / S5a33)</name>
    <name type="common">Ruminococcus hydrogenotrophicus</name>
    <dbReference type="NCBI Taxonomy" id="476272"/>
    <lineage>
        <taxon>Bacteria</taxon>
        <taxon>Bacillati</taxon>
        <taxon>Bacillota</taxon>
        <taxon>Clostridia</taxon>
        <taxon>Lachnospirales</taxon>
        <taxon>Lachnospiraceae</taxon>
        <taxon>Blautia</taxon>
    </lineage>
</organism>
<dbReference type="PATRIC" id="fig|476272.21.peg.1226"/>
<dbReference type="eggNOG" id="COG2384">
    <property type="taxonomic scope" value="Bacteria"/>
</dbReference>
<gene>
    <name evidence="2" type="ORF">RUMHYD_03094</name>
</gene>
<comment type="caution">
    <text evidence="2">The sequence shown here is derived from an EMBL/GenBank/DDBJ whole genome shotgun (WGS) entry which is preliminary data.</text>
</comment>
<dbReference type="PANTHER" id="PTHR38451:SF1">
    <property type="entry name" value="TRNA (ADENINE(22)-N(1))-METHYLTRANSFERASE"/>
    <property type="match status" value="1"/>
</dbReference>
<sequence length="235" mass="26794">MQLSKRLEAIASMVTPGNRLVDVGCDHGYLPIALVRRQIIPSAIAMDVRSGPLGRAKENIEAYGLNPYIETRLSDGLEALQPGEGDTLSVAGMGGPLIERILSRNVEVSESFQELILQPQSEIGNFRRYLVECGFTVSQEDMVWEDGKFYPIIKAVFKKTAHKDRYTDIEFYYGKRLLESRHPVLYSYLEKELEKVQQIARRLQASSTVNAKKRLREILKEKQRIEAAMRVYEDL</sequence>
<dbReference type="Gene3D" id="1.10.287.1890">
    <property type="match status" value="1"/>
</dbReference>
<dbReference type="HOGENOM" id="CLU_071037_1_0_9"/>
<reference evidence="2 3" key="2">
    <citation type="submission" date="2009-02" db="EMBL/GenBank/DDBJ databases">
        <title>Draft genome sequence of Blautia hydrogenotrophica DSM 10507 (Ruminococcus hydrogenotrophicus DSM 10507).</title>
        <authorList>
            <person name="Sudarsanam P."/>
            <person name="Ley R."/>
            <person name="Guruge J."/>
            <person name="Turnbaugh P.J."/>
            <person name="Mahowald M."/>
            <person name="Liep D."/>
            <person name="Gordon J."/>
        </authorList>
    </citation>
    <scope>NUCLEOTIDE SEQUENCE [LARGE SCALE GENOMIC DNA]</scope>
    <source>
        <strain evidence="3">DSM 10507 / JCM 14656 / S5a33</strain>
    </source>
</reference>
<evidence type="ECO:0000313" key="2">
    <source>
        <dbReference type="EMBL" id="EEG48011.1"/>
    </source>
</evidence>
<dbReference type="PANTHER" id="PTHR38451">
    <property type="entry name" value="TRNA (ADENINE(22)-N(1))-METHYLTRANSFERASE"/>
    <property type="match status" value="1"/>
</dbReference>
<dbReference type="EMBL" id="ACBZ01000167">
    <property type="protein sequence ID" value="EEG48011.1"/>
    <property type="molecule type" value="Genomic_DNA"/>
</dbReference>
<dbReference type="GO" id="GO:0160105">
    <property type="term" value="F:tRNA (adenine(22)-N1)-methyltransferase activity"/>
    <property type="evidence" value="ECO:0007669"/>
    <property type="project" value="InterPro"/>
</dbReference>
<evidence type="ECO:0000313" key="3">
    <source>
        <dbReference type="Proteomes" id="UP000003100"/>
    </source>
</evidence>